<name>A0A382XIT4_9ZZZZ</name>
<dbReference type="PANTHER" id="PTHR21485">
    <property type="entry name" value="HAD SUPERFAMILY MEMBERS CMAS AND KDSC"/>
    <property type="match status" value="1"/>
</dbReference>
<feature type="non-terminal residue" evidence="1">
    <location>
        <position position="68"/>
    </location>
</feature>
<reference evidence="1" key="1">
    <citation type="submission" date="2018-05" db="EMBL/GenBank/DDBJ databases">
        <authorList>
            <person name="Lanie J.A."/>
            <person name="Ng W.-L."/>
            <person name="Kazmierczak K.M."/>
            <person name="Andrzejewski T.M."/>
            <person name="Davidsen T.M."/>
            <person name="Wayne K.J."/>
            <person name="Tettelin H."/>
            <person name="Glass J.I."/>
            <person name="Rusch D."/>
            <person name="Podicherti R."/>
            <person name="Tsui H.-C.T."/>
            <person name="Winkler M.E."/>
        </authorList>
    </citation>
    <scope>NUCLEOTIDE SEQUENCE</scope>
</reference>
<dbReference type="SUPFAM" id="SSF53448">
    <property type="entry name" value="Nucleotide-diphospho-sugar transferases"/>
    <property type="match status" value="1"/>
</dbReference>
<protein>
    <recommendedName>
        <fullName evidence="2">Acylneuraminate cytidylyltransferase</fullName>
    </recommendedName>
</protein>
<dbReference type="Gene3D" id="3.90.550.10">
    <property type="entry name" value="Spore Coat Polysaccharide Biosynthesis Protein SpsA, Chain A"/>
    <property type="match status" value="1"/>
</dbReference>
<dbReference type="GO" id="GO:0008781">
    <property type="term" value="F:N-acylneuraminate cytidylyltransferase activity"/>
    <property type="evidence" value="ECO:0007669"/>
    <property type="project" value="TreeGrafter"/>
</dbReference>
<accession>A0A382XIT4</accession>
<gene>
    <name evidence="1" type="ORF">METZ01_LOCUS423727</name>
</gene>
<dbReference type="InterPro" id="IPR003329">
    <property type="entry name" value="Cytidylyl_trans"/>
</dbReference>
<sequence length="68" mass="7699">MKIIGLVTARSGSKRVPGKNTNEFLGKPLVEWTFDSAENSKKVNNWILSTDDEKIIEISKDYTIKVPF</sequence>
<dbReference type="EMBL" id="UINC01168046">
    <property type="protein sequence ID" value="SVD70873.1"/>
    <property type="molecule type" value="Genomic_DNA"/>
</dbReference>
<dbReference type="AlphaFoldDB" id="A0A382XIT4"/>
<dbReference type="InterPro" id="IPR050793">
    <property type="entry name" value="CMP-NeuNAc_synthase"/>
</dbReference>
<organism evidence="1">
    <name type="scientific">marine metagenome</name>
    <dbReference type="NCBI Taxonomy" id="408172"/>
    <lineage>
        <taxon>unclassified sequences</taxon>
        <taxon>metagenomes</taxon>
        <taxon>ecological metagenomes</taxon>
    </lineage>
</organism>
<evidence type="ECO:0000313" key="1">
    <source>
        <dbReference type="EMBL" id="SVD70873.1"/>
    </source>
</evidence>
<dbReference type="PANTHER" id="PTHR21485:SF6">
    <property type="entry name" value="N-ACYLNEURAMINATE CYTIDYLYLTRANSFERASE-RELATED"/>
    <property type="match status" value="1"/>
</dbReference>
<dbReference type="InterPro" id="IPR029044">
    <property type="entry name" value="Nucleotide-diphossugar_trans"/>
</dbReference>
<proteinExistence type="predicted"/>
<evidence type="ECO:0008006" key="2">
    <source>
        <dbReference type="Google" id="ProtNLM"/>
    </source>
</evidence>
<dbReference type="Pfam" id="PF02348">
    <property type="entry name" value="CTP_transf_3"/>
    <property type="match status" value="1"/>
</dbReference>